<name>A0ABW2UXT5_9BACL</name>
<evidence type="ECO:0000313" key="2">
    <source>
        <dbReference type="EMBL" id="MFC7748711.1"/>
    </source>
</evidence>
<gene>
    <name evidence="2" type="ORF">ACFQWB_01960</name>
</gene>
<dbReference type="PANTHER" id="PTHR39164">
    <property type="entry name" value="PROTEIN CCDC"/>
    <property type="match status" value="1"/>
</dbReference>
<keyword evidence="3" id="KW-1185">Reference proteome</keyword>
<organism evidence="2 3">
    <name type="scientific">Paenibacillus thermoaerophilus</name>
    <dbReference type="NCBI Taxonomy" id="1215385"/>
    <lineage>
        <taxon>Bacteria</taxon>
        <taxon>Bacillati</taxon>
        <taxon>Bacillota</taxon>
        <taxon>Bacilli</taxon>
        <taxon>Bacillales</taxon>
        <taxon>Paenibacillaceae</taxon>
        <taxon>Paenibacillus</taxon>
    </lineage>
</organism>
<keyword evidence="1" id="KW-1133">Transmembrane helix</keyword>
<keyword evidence="1" id="KW-0472">Membrane</keyword>
<protein>
    <submittedName>
        <fullName evidence="2">CcdC family protein</fullName>
    </submittedName>
</protein>
<feature type="transmembrane region" description="Helical" evidence="1">
    <location>
        <begin position="40"/>
        <end position="57"/>
    </location>
</feature>
<feature type="transmembrane region" description="Helical" evidence="1">
    <location>
        <begin position="102"/>
        <end position="120"/>
    </location>
</feature>
<keyword evidence="1" id="KW-0812">Transmembrane</keyword>
<dbReference type="InterPro" id="IPR031306">
    <property type="entry name" value="CcdC"/>
</dbReference>
<accession>A0ABW2UXT5</accession>
<sequence length="167" mass="18650">MTHPALWSQLGAVVFSGVMGSALIVLRLRAAKKPTSLRKIVIPPLGMSTGFLMFAFPPMRIPWLWGTAAFAIGLLIFAFPLIVTTRMERREEEIYIKRSKAFVFILAILFAVRFALRGAVEPYLTVPQTGALFYLLAFGMILPWRLAMLGEYLALKRNAEATERTSG</sequence>
<dbReference type="RefSeq" id="WP_138787751.1">
    <property type="nucleotide sequence ID" value="NZ_JBHTGQ010000002.1"/>
</dbReference>
<dbReference type="Proteomes" id="UP001596528">
    <property type="component" value="Unassembled WGS sequence"/>
</dbReference>
<feature type="transmembrane region" description="Helical" evidence="1">
    <location>
        <begin position="6"/>
        <end position="28"/>
    </location>
</feature>
<dbReference type="EMBL" id="JBHTGQ010000002">
    <property type="protein sequence ID" value="MFC7748711.1"/>
    <property type="molecule type" value="Genomic_DNA"/>
</dbReference>
<feature type="transmembrane region" description="Helical" evidence="1">
    <location>
        <begin position="132"/>
        <end position="155"/>
    </location>
</feature>
<feature type="transmembrane region" description="Helical" evidence="1">
    <location>
        <begin position="63"/>
        <end position="82"/>
    </location>
</feature>
<dbReference type="PANTHER" id="PTHR39164:SF1">
    <property type="entry name" value="PROTEIN CCDC"/>
    <property type="match status" value="1"/>
</dbReference>
<dbReference type="PIRSF" id="PIRSF021441">
    <property type="entry name" value="DUF1453"/>
    <property type="match status" value="1"/>
</dbReference>
<proteinExistence type="predicted"/>
<dbReference type="InterPro" id="IPR058247">
    <property type="entry name" value="DUF1453"/>
</dbReference>
<dbReference type="Pfam" id="PF07301">
    <property type="entry name" value="DUF1453"/>
    <property type="match status" value="1"/>
</dbReference>
<evidence type="ECO:0000256" key="1">
    <source>
        <dbReference type="SAM" id="Phobius"/>
    </source>
</evidence>
<reference evidence="3" key="1">
    <citation type="journal article" date="2019" name="Int. J. Syst. Evol. Microbiol.">
        <title>The Global Catalogue of Microorganisms (GCM) 10K type strain sequencing project: providing services to taxonomists for standard genome sequencing and annotation.</title>
        <authorList>
            <consortium name="The Broad Institute Genomics Platform"/>
            <consortium name="The Broad Institute Genome Sequencing Center for Infectious Disease"/>
            <person name="Wu L."/>
            <person name="Ma J."/>
        </authorList>
    </citation>
    <scope>NUCLEOTIDE SEQUENCE [LARGE SCALE GENOMIC DNA]</scope>
    <source>
        <strain evidence="3">JCM 18657</strain>
    </source>
</reference>
<evidence type="ECO:0000313" key="3">
    <source>
        <dbReference type="Proteomes" id="UP001596528"/>
    </source>
</evidence>
<comment type="caution">
    <text evidence="2">The sequence shown here is derived from an EMBL/GenBank/DDBJ whole genome shotgun (WGS) entry which is preliminary data.</text>
</comment>